<feature type="region of interest" description="Disordered" evidence="1">
    <location>
        <begin position="1"/>
        <end position="28"/>
    </location>
</feature>
<feature type="compositionally biased region" description="Polar residues" evidence="1">
    <location>
        <begin position="1"/>
        <end position="18"/>
    </location>
</feature>
<reference evidence="2 3" key="1">
    <citation type="submission" date="2020-12" db="EMBL/GenBank/DDBJ databases">
        <title>Metabolic potential, ecology and presence of endohyphal bacteria is reflected in genomic diversity of Mucoromycotina.</title>
        <authorList>
            <person name="Muszewska A."/>
            <person name="Okrasinska A."/>
            <person name="Steczkiewicz K."/>
            <person name="Drgas O."/>
            <person name="Orlowska M."/>
            <person name="Perlinska-Lenart U."/>
            <person name="Aleksandrzak-Piekarczyk T."/>
            <person name="Szatraj K."/>
            <person name="Zielenkiewicz U."/>
            <person name="Pilsyk S."/>
            <person name="Malc E."/>
            <person name="Mieczkowski P."/>
            <person name="Kruszewska J.S."/>
            <person name="Biernat P."/>
            <person name="Pawlowska J."/>
        </authorList>
    </citation>
    <scope>NUCLEOTIDE SEQUENCE [LARGE SCALE GENOMIC DNA]</scope>
    <source>
        <strain evidence="2 3">CBS 142.35</strain>
    </source>
</reference>
<feature type="region of interest" description="Disordered" evidence="1">
    <location>
        <begin position="62"/>
        <end position="94"/>
    </location>
</feature>
<proteinExistence type="predicted"/>
<accession>A0A8H7S955</accession>
<feature type="compositionally biased region" description="Polar residues" evidence="1">
    <location>
        <begin position="70"/>
        <end position="79"/>
    </location>
</feature>
<evidence type="ECO:0000313" key="3">
    <source>
        <dbReference type="Proteomes" id="UP000646827"/>
    </source>
</evidence>
<name>A0A8H7S955_9FUNG</name>
<gene>
    <name evidence="2" type="ORF">INT45_003492</name>
</gene>
<dbReference type="AlphaFoldDB" id="A0A8H7S955"/>
<evidence type="ECO:0000256" key="1">
    <source>
        <dbReference type="SAM" id="MobiDB-lite"/>
    </source>
</evidence>
<organism evidence="2 3">
    <name type="scientific">Circinella minor</name>
    <dbReference type="NCBI Taxonomy" id="1195481"/>
    <lineage>
        <taxon>Eukaryota</taxon>
        <taxon>Fungi</taxon>
        <taxon>Fungi incertae sedis</taxon>
        <taxon>Mucoromycota</taxon>
        <taxon>Mucoromycotina</taxon>
        <taxon>Mucoromycetes</taxon>
        <taxon>Mucorales</taxon>
        <taxon>Lichtheimiaceae</taxon>
        <taxon>Circinella</taxon>
    </lineage>
</organism>
<dbReference type="Proteomes" id="UP000646827">
    <property type="component" value="Unassembled WGS sequence"/>
</dbReference>
<keyword evidence="3" id="KW-1185">Reference proteome</keyword>
<sequence length="433" mass="48786">MTDTNSINEQFQKPNTIDSPIYDKPNAYEDGIVYDRPHEKDEQPSGESGVAIETVIQLAIGHNKRPVSPVSPTNDNQENLTEHEQKQQLLRHSNEGIATTATIPKGEVEANKNTVIDINKNYSTTTIGTSSSYSSSQSHNSSDTFVTASVLSHAPTTTTAASVNDELVSPLSYMSLRRNTYTSSLTNLSPSTSTSSRDSSKQLLFNSLESTKDKKKKKKGIPENMLIYELRKHALNKPQMHDIYPYGSKTVAYRKVQPHSYSWGFQNILYRGAEKEKESDEGESKVAETRRRAFEKDIVIECGKEQNEIINKTKSHLMFVYETTYEGYWIRWRRPSLLSHNMTCEIAPIEEIPADGQRRRRNWKLMAEFDSHRMGYLIHLGKLAIDQTAVELFDDTELIEAHLLISCCTLVDLMREVVEKAVGIGEGGIASSN</sequence>
<comment type="caution">
    <text evidence="2">The sequence shown here is derived from an EMBL/GenBank/DDBJ whole genome shotgun (WGS) entry which is preliminary data.</text>
</comment>
<protein>
    <submittedName>
        <fullName evidence="2">Uncharacterized protein</fullName>
    </submittedName>
</protein>
<evidence type="ECO:0000313" key="2">
    <source>
        <dbReference type="EMBL" id="KAG2223768.1"/>
    </source>
</evidence>
<dbReference type="EMBL" id="JAEPRB010000055">
    <property type="protein sequence ID" value="KAG2223768.1"/>
    <property type="molecule type" value="Genomic_DNA"/>
</dbReference>
<dbReference type="OrthoDB" id="2444645at2759"/>